<evidence type="ECO:0000259" key="1">
    <source>
        <dbReference type="Pfam" id="PF00144"/>
    </source>
</evidence>
<dbReference type="InterPro" id="IPR052907">
    <property type="entry name" value="Beta-lactamase/esterase"/>
</dbReference>
<dbReference type="PANTHER" id="PTHR43319">
    <property type="entry name" value="BETA-LACTAMASE-RELATED"/>
    <property type="match status" value="1"/>
</dbReference>
<feature type="domain" description="Beta-lactamase-related" evidence="1">
    <location>
        <begin position="28"/>
        <end position="376"/>
    </location>
</feature>
<comment type="caution">
    <text evidence="2">The sequence shown here is derived from an EMBL/GenBank/DDBJ whole genome shotgun (WGS) entry which is preliminary data.</text>
</comment>
<dbReference type="EMBL" id="BQNB010015676">
    <property type="protein sequence ID" value="GJT42799.1"/>
    <property type="molecule type" value="Genomic_DNA"/>
</dbReference>
<protein>
    <submittedName>
        <fullName evidence="2">Beta-lactamase domain-containing protein 2-like protein</fullName>
    </submittedName>
</protein>
<reference evidence="2" key="2">
    <citation type="submission" date="2022-01" db="EMBL/GenBank/DDBJ databases">
        <authorList>
            <person name="Yamashiro T."/>
            <person name="Shiraishi A."/>
            <person name="Satake H."/>
            <person name="Nakayama K."/>
        </authorList>
    </citation>
    <scope>NUCLEOTIDE SEQUENCE</scope>
</reference>
<dbReference type="InterPro" id="IPR001466">
    <property type="entry name" value="Beta-lactam-related"/>
</dbReference>
<dbReference type="SUPFAM" id="SSF56601">
    <property type="entry name" value="beta-lactamase/transpeptidase-like"/>
    <property type="match status" value="1"/>
</dbReference>
<name>A0ABQ5DV87_9ASTR</name>
<dbReference type="InterPro" id="IPR012338">
    <property type="entry name" value="Beta-lactam/transpept-like"/>
</dbReference>
<dbReference type="PANTHER" id="PTHR43319:SF3">
    <property type="entry name" value="BETA-LACTAMASE-RELATED DOMAIN-CONTAINING PROTEIN"/>
    <property type="match status" value="1"/>
</dbReference>
<dbReference type="Gene3D" id="3.40.710.10">
    <property type="entry name" value="DD-peptidase/beta-lactamase superfamily"/>
    <property type="match status" value="1"/>
</dbReference>
<dbReference type="Proteomes" id="UP001151760">
    <property type="component" value="Unassembled WGS sequence"/>
</dbReference>
<evidence type="ECO:0000313" key="2">
    <source>
        <dbReference type="EMBL" id="GJT42799.1"/>
    </source>
</evidence>
<keyword evidence="3" id="KW-1185">Reference proteome</keyword>
<accession>A0ABQ5DV87</accession>
<sequence>MSDEVVSNAKWVYDNPINSDVEAKLRSFLVELRNDEKILGIQVAAYKDGQVIIDTAAGVLGKDDPRPVQPSSLFPLFSVTKGVTAGMVHWLADKGKLKLDENVANFWPEFGTNGKEQVKVNQILNHTSGLQNALAGISEEDPSLLCNFDECLKRIAMVAPETEPGSQQLYHYLSYGWLCGGIIEHASGKKFQDVLEEAFIRPLNLDGELYIGIPAGAESRVAIITVDTNEPKKANQQAETKKTGTATMKVPSSVSLKVIAGFFPLINNLDVRRAIIPAFNLHSSARALARFYAALVDVDTKIFTNTKAKLHDAFLGSGDYEDLIQQNGHFGLGFLRIKATDGSVIGFGHAGLGGSTGYCDINNRFAISVTLNLASSGALTGEIIRFICSELDLPVPEDYAESRDFTKNPKIN</sequence>
<organism evidence="2 3">
    <name type="scientific">Tanacetum coccineum</name>
    <dbReference type="NCBI Taxonomy" id="301880"/>
    <lineage>
        <taxon>Eukaryota</taxon>
        <taxon>Viridiplantae</taxon>
        <taxon>Streptophyta</taxon>
        <taxon>Embryophyta</taxon>
        <taxon>Tracheophyta</taxon>
        <taxon>Spermatophyta</taxon>
        <taxon>Magnoliopsida</taxon>
        <taxon>eudicotyledons</taxon>
        <taxon>Gunneridae</taxon>
        <taxon>Pentapetalae</taxon>
        <taxon>asterids</taxon>
        <taxon>campanulids</taxon>
        <taxon>Asterales</taxon>
        <taxon>Asteraceae</taxon>
        <taxon>Asteroideae</taxon>
        <taxon>Anthemideae</taxon>
        <taxon>Anthemidinae</taxon>
        <taxon>Tanacetum</taxon>
    </lineage>
</organism>
<proteinExistence type="predicted"/>
<dbReference type="Pfam" id="PF00144">
    <property type="entry name" value="Beta-lactamase"/>
    <property type="match status" value="1"/>
</dbReference>
<gene>
    <name evidence="2" type="ORF">Tco_0951514</name>
</gene>
<reference evidence="2" key="1">
    <citation type="journal article" date="2022" name="Int. J. Mol. Sci.">
        <title>Draft Genome of Tanacetum Coccineum: Genomic Comparison of Closely Related Tanacetum-Family Plants.</title>
        <authorList>
            <person name="Yamashiro T."/>
            <person name="Shiraishi A."/>
            <person name="Nakayama K."/>
            <person name="Satake H."/>
        </authorList>
    </citation>
    <scope>NUCLEOTIDE SEQUENCE</scope>
</reference>
<evidence type="ECO:0000313" key="3">
    <source>
        <dbReference type="Proteomes" id="UP001151760"/>
    </source>
</evidence>